<dbReference type="InterPro" id="IPR008189">
    <property type="entry name" value="rRNA_ssu_MeTfrase_I"/>
</dbReference>
<keyword evidence="1 6" id="KW-0963">Cytoplasm</keyword>
<dbReference type="GO" id="GO:0070677">
    <property type="term" value="F:rRNA (cytosine-2'-O-)-methyltransferase activity"/>
    <property type="evidence" value="ECO:0007669"/>
    <property type="project" value="UniProtKB-UniRule"/>
</dbReference>
<dbReference type="InterPro" id="IPR000878">
    <property type="entry name" value="4pyrrol_Mease"/>
</dbReference>
<comment type="catalytic activity">
    <reaction evidence="6">
        <text>cytidine(1402) in 16S rRNA + S-adenosyl-L-methionine = 2'-O-methylcytidine(1402) in 16S rRNA + S-adenosyl-L-homocysteine + H(+)</text>
        <dbReference type="Rhea" id="RHEA:42924"/>
        <dbReference type="Rhea" id="RHEA-COMP:10285"/>
        <dbReference type="Rhea" id="RHEA-COMP:10286"/>
        <dbReference type="ChEBI" id="CHEBI:15378"/>
        <dbReference type="ChEBI" id="CHEBI:57856"/>
        <dbReference type="ChEBI" id="CHEBI:59789"/>
        <dbReference type="ChEBI" id="CHEBI:74495"/>
        <dbReference type="ChEBI" id="CHEBI:82748"/>
        <dbReference type="EC" id="2.1.1.198"/>
    </reaction>
</comment>
<dbReference type="InterPro" id="IPR014776">
    <property type="entry name" value="4pyrrole_Mease_sub2"/>
</dbReference>
<dbReference type="AlphaFoldDB" id="A0A9D1HUU7"/>
<gene>
    <name evidence="6 8" type="primary">rsmI</name>
    <name evidence="8" type="ORF">IAD49_06135</name>
</gene>
<keyword evidence="2 6" id="KW-0698">rRNA processing</keyword>
<dbReference type="GO" id="GO:0005737">
    <property type="term" value="C:cytoplasm"/>
    <property type="evidence" value="ECO:0007669"/>
    <property type="project" value="UniProtKB-SubCell"/>
</dbReference>
<evidence type="ECO:0000256" key="4">
    <source>
        <dbReference type="ARBA" id="ARBA00022679"/>
    </source>
</evidence>
<evidence type="ECO:0000313" key="8">
    <source>
        <dbReference type="EMBL" id="HIU23146.1"/>
    </source>
</evidence>
<name>A0A9D1HUU7_9BACT</name>
<comment type="subcellular location">
    <subcellularLocation>
        <location evidence="6">Cytoplasm</location>
    </subcellularLocation>
</comment>
<dbReference type="Pfam" id="PF00590">
    <property type="entry name" value="TP_methylase"/>
    <property type="match status" value="1"/>
</dbReference>
<comment type="similarity">
    <text evidence="6">Belongs to the methyltransferase superfamily. RsmI family.</text>
</comment>
<dbReference type="PANTHER" id="PTHR46111">
    <property type="entry name" value="RIBOSOMAL RNA SMALL SUBUNIT METHYLTRANSFERASE I"/>
    <property type="match status" value="1"/>
</dbReference>
<dbReference type="CDD" id="cd11648">
    <property type="entry name" value="RsmI"/>
    <property type="match status" value="1"/>
</dbReference>
<evidence type="ECO:0000259" key="7">
    <source>
        <dbReference type="Pfam" id="PF00590"/>
    </source>
</evidence>
<feature type="domain" description="Tetrapyrrole methylase" evidence="7">
    <location>
        <begin position="13"/>
        <end position="211"/>
    </location>
</feature>
<dbReference type="EMBL" id="DVML01000034">
    <property type="protein sequence ID" value="HIU23146.1"/>
    <property type="molecule type" value="Genomic_DNA"/>
</dbReference>
<accession>A0A9D1HUU7</accession>
<dbReference type="Gene3D" id="3.40.1010.10">
    <property type="entry name" value="Cobalt-precorrin-4 Transmethylase, Domain 1"/>
    <property type="match status" value="1"/>
</dbReference>
<dbReference type="FunFam" id="3.30.950.10:FF:000002">
    <property type="entry name" value="Ribosomal RNA small subunit methyltransferase I"/>
    <property type="match status" value="1"/>
</dbReference>
<dbReference type="Gene3D" id="3.30.950.10">
    <property type="entry name" value="Methyltransferase, Cobalt-precorrin-4 Transmethylase, Domain 2"/>
    <property type="match status" value="1"/>
</dbReference>
<evidence type="ECO:0000256" key="6">
    <source>
        <dbReference type="HAMAP-Rule" id="MF_01877"/>
    </source>
</evidence>
<evidence type="ECO:0000256" key="1">
    <source>
        <dbReference type="ARBA" id="ARBA00022490"/>
    </source>
</evidence>
<evidence type="ECO:0000256" key="3">
    <source>
        <dbReference type="ARBA" id="ARBA00022603"/>
    </source>
</evidence>
<keyword evidence="4 6" id="KW-0808">Transferase</keyword>
<dbReference type="PIRSF" id="PIRSF005917">
    <property type="entry name" value="MTase_YraL"/>
    <property type="match status" value="1"/>
</dbReference>
<evidence type="ECO:0000256" key="5">
    <source>
        <dbReference type="ARBA" id="ARBA00022691"/>
    </source>
</evidence>
<evidence type="ECO:0000256" key="2">
    <source>
        <dbReference type="ARBA" id="ARBA00022552"/>
    </source>
</evidence>
<reference evidence="8" key="2">
    <citation type="journal article" date="2021" name="PeerJ">
        <title>Extensive microbial diversity within the chicken gut microbiome revealed by metagenomics and culture.</title>
        <authorList>
            <person name="Gilroy R."/>
            <person name="Ravi A."/>
            <person name="Getino M."/>
            <person name="Pursley I."/>
            <person name="Horton D.L."/>
            <person name="Alikhan N.F."/>
            <person name="Baker D."/>
            <person name="Gharbi K."/>
            <person name="Hall N."/>
            <person name="Watson M."/>
            <person name="Adriaenssens E.M."/>
            <person name="Foster-Nyarko E."/>
            <person name="Jarju S."/>
            <person name="Secka A."/>
            <person name="Antonio M."/>
            <person name="Oren A."/>
            <person name="Chaudhuri R.R."/>
            <person name="La Ragione R."/>
            <person name="Hildebrand F."/>
            <person name="Pallen M.J."/>
        </authorList>
    </citation>
    <scope>NUCLEOTIDE SEQUENCE</scope>
    <source>
        <strain evidence="8">CHK197-8231</strain>
    </source>
</reference>
<dbReference type="SUPFAM" id="SSF53790">
    <property type="entry name" value="Tetrapyrrole methylase"/>
    <property type="match status" value="1"/>
</dbReference>
<comment type="caution">
    <text evidence="8">The sequence shown here is derived from an EMBL/GenBank/DDBJ whole genome shotgun (WGS) entry which is preliminary data.</text>
</comment>
<dbReference type="Proteomes" id="UP000824087">
    <property type="component" value="Unassembled WGS sequence"/>
</dbReference>
<reference evidence="8" key="1">
    <citation type="submission" date="2020-10" db="EMBL/GenBank/DDBJ databases">
        <authorList>
            <person name="Gilroy R."/>
        </authorList>
    </citation>
    <scope>NUCLEOTIDE SEQUENCE</scope>
    <source>
        <strain evidence="8">CHK197-8231</strain>
    </source>
</reference>
<dbReference type="InterPro" id="IPR014777">
    <property type="entry name" value="4pyrrole_Mease_sub1"/>
</dbReference>
<dbReference type="FunFam" id="3.40.1010.10:FF:000007">
    <property type="entry name" value="Ribosomal RNA small subunit methyltransferase I"/>
    <property type="match status" value="1"/>
</dbReference>
<keyword evidence="5 6" id="KW-0949">S-adenosyl-L-methionine</keyword>
<dbReference type="HAMAP" id="MF_01877">
    <property type="entry name" value="16SrRNA_methyltr_I"/>
    <property type="match status" value="1"/>
</dbReference>
<sequence length="280" mass="32215">MSQKSYQTNQSILYLIPTPIGNMEDITYRAVRILSEVDVIFSEDTRITRNLLQYYDIHQKLIANHQYNEEENKEKLLSYLREGKNVGLVTDRGTPVISDPGYILANTAIENGFSVVALPGATALIPALITSGIESMPFMFYGFLNSKEGKRKSELEELKNVRMTMIFYEAPHRIQKMLHTMLEVLGDRKISISREITKKYEEIYRGTISQVLEELNDPKGEFVIVVEGNKEQKSFDHLTIIEHVNIYLKEGKKLNEACKIVAKERNLSKSEVYNEYHKAE</sequence>
<dbReference type="PANTHER" id="PTHR46111:SF1">
    <property type="entry name" value="RIBOSOMAL RNA SMALL SUBUNIT METHYLTRANSFERASE I"/>
    <property type="match status" value="1"/>
</dbReference>
<comment type="function">
    <text evidence="6">Catalyzes the 2'-O-methylation of the ribose of cytidine 1402 (C1402) in 16S rRNA.</text>
</comment>
<evidence type="ECO:0000313" key="9">
    <source>
        <dbReference type="Proteomes" id="UP000824087"/>
    </source>
</evidence>
<dbReference type="EC" id="2.1.1.198" evidence="6"/>
<keyword evidence="3 6" id="KW-0489">Methyltransferase</keyword>
<dbReference type="NCBIfam" id="TIGR00096">
    <property type="entry name" value="16S rRNA (cytidine(1402)-2'-O)-methyltransferase"/>
    <property type="match status" value="1"/>
</dbReference>
<dbReference type="InterPro" id="IPR035996">
    <property type="entry name" value="4pyrrol_Methylase_sf"/>
</dbReference>
<organism evidence="8 9">
    <name type="scientific">Candidatus Fimihabitans intestinipullorum</name>
    <dbReference type="NCBI Taxonomy" id="2840820"/>
    <lineage>
        <taxon>Bacteria</taxon>
        <taxon>Bacillati</taxon>
        <taxon>Mycoplasmatota</taxon>
        <taxon>Mycoplasmatota incertae sedis</taxon>
        <taxon>Candidatus Fimihabitans</taxon>
    </lineage>
</organism>
<protein>
    <recommendedName>
        <fullName evidence="6">Ribosomal RNA small subunit methyltransferase I</fullName>
        <ecNumber evidence="6">2.1.1.198</ecNumber>
    </recommendedName>
    <alternativeName>
        <fullName evidence="6">16S rRNA 2'-O-ribose C1402 methyltransferase</fullName>
    </alternativeName>
    <alternativeName>
        <fullName evidence="6">rRNA (cytidine-2'-O-)-methyltransferase RsmI</fullName>
    </alternativeName>
</protein>
<proteinExistence type="inferred from homology"/>